<dbReference type="Proteomes" id="UP000032722">
    <property type="component" value="Chromosome"/>
</dbReference>
<feature type="transmembrane region" description="Helical" evidence="1">
    <location>
        <begin position="128"/>
        <end position="149"/>
    </location>
</feature>
<dbReference type="EMBL" id="CP011021">
    <property type="protein sequence ID" value="AKA50200.1"/>
    <property type="molecule type" value="Genomic_DNA"/>
</dbReference>
<name>A0A0D5ZKN0_9BACT</name>
<accession>A0A0D5ZKN0</accession>
<keyword evidence="1" id="KW-1133">Transmembrane helix</keyword>
<evidence type="ECO:0000313" key="3">
    <source>
        <dbReference type="Proteomes" id="UP000032722"/>
    </source>
</evidence>
<keyword evidence="1" id="KW-0472">Membrane</keyword>
<dbReference type="PATRIC" id="fig|29556.3.peg.606"/>
<proteinExistence type="predicted"/>
<sequence>MEKILSLQQKLKKRWLGSFISWLCTQIIVPIAIIFIIYWIYDSITSQTSDSLNSIILGSSRNESGLQASDVFKLVIAILLSLLAFASIICYIVFTILYIIPLFQFSLSKEDLTQNPLLIDIKKRAKNIAILLIISMSLIAFTFVIYWIPFINYNSGVMAMPMLVLNVTAYRLGSKINNELIQLEQLQMMHSSPQRF</sequence>
<feature type="transmembrane region" description="Helical" evidence="1">
    <location>
        <begin position="20"/>
        <end position="41"/>
    </location>
</feature>
<reference evidence="2 3" key="1">
    <citation type="journal article" date="2015" name="Genome Announc.">
        <title>Complete Genome Sequence of Mycoplasma meleagridis, a Possible Emerging Pathogen in Chickens.</title>
        <authorList>
            <person name="Abolnik C."/>
        </authorList>
    </citation>
    <scope>NUCLEOTIDE SEQUENCE [LARGE SCALE GENOMIC DNA]</scope>
    <source>
        <strain evidence="2 3">B2096 8B</strain>
    </source>
</reference>
<organism evidence="3">
    <name type="scientific">Mycoplasmopsis gallinacea</name>
    <dbReference type="NCBI Taxonomy" id="29556"/>
    <lineage>
        <taxon>Bacteria</taxon>
        <taxon>Bacillati</taxon>
        <taxon>Mycoplasmatota</taxon>
        <taxon>Mycoplasmoidales</taxon>
        <taxon>Metamycoplasmataceae</taxon>
        <taxon>Mycoplasmopsis</taxon>
    </lineage>
</organism>
<evidence type="ECO:0000313" key="2">
    <source>
        <dbReference type="EMBL" id="AKA50200.1"/>
    </source>
</evidence>
<dbReference type="HOGENOM" id="CLU_1407432_0_0_14"/>
<dbReference type="KEGG" id="mgb:VO56_03070"/>
<gene>
    <name evidence="2" type="ORF">VO56_03070</name>
</gene>
<feature type="transmembrane region" description="Helical" evidence="1">
    <location>
        <begin position="74"/>
        <end position="107"/>
    </location>
</feature>
<keyword evidence="1" id="KW-0812">Transmembrane</keyword>
<protein>
    <submittedName>
        <fullName evidence="2">Uncharacterized protein</fullName>
    </submittedName>
</protein>
<dbReference type="AlphaFoldDB" id="A0A0D5ZKN0"/>
<evidence type="ECO:0000256" key="1">
    <source>
        <dbReference type="SAM" id="Phobius"/>
    </source>
</evidence>